<evidence type="ECO:0000313" key="3">
    <source>
        <dbReference type="WBParaSite" id="ALUE_0000356001-mRNA-1"/>
    </source>
</evidence>
<keyword evidence="2" id="KW-1185">Reference proteome</keyword>
<name>A0A0M3HP21_ASCLU</name>
<feature type="compositionally biased region" description="Gly residues" evidence="1">
    <location>
        <begin position="101"/>
        <end position="123"/>
    </location>
</feature>
<proteinExistence type="predicted"/>
<sequence length="166" mass="17797">MSLNDLCALTPPQAISGALITPSQQMPYIDSRKFPHFNRSLLRDDQLSSLQGNIVEARNSFLDGILHLFAFVILFFRSLFGPFLGGDESQSDPRDRFRAGRGTGFGTGGGGRWPGSGGPGGPSYGDENRRHRQIGRLPRSSGISAPPMGCSSGGVKVSPAYVLDSR</sequence>
<protein>
    <submittedName>
        <fullName evidence="3">Selenoprotein K</fullName>
    </submittedName>
</protein>
<evidence type="ECO:0000256" key="1">
    <source>
        <dbReference type="SAM" id="MobiDB-lite"/>
    </source>
</evidence>
<evidence type="ECO:0000313" key="2">
    <source>
        <dbReference type="Proteomes" id="UP000036681"/>
    </source>
</evidence>
<organism evidence="2 3">
    <name type="scientific">Ascaris lumbricoides</name>
    <name type="common">Giant roundworm</name>
    <dbReference type="NCBI Taxonomy" id="6252"/>
    <lineage>
        <taxon>Eukaryota</taxon>
        <taxon>Metazoa</taxon>
        <taxon>Ecdysozoa</taxon>
        <taxon>Nematoda</taxon>
        <taxon>Chromadorea</taxon>
        <taxon>Rhabditida</taxon>
        <taxon>Spirurina</taxon>
        <taxon>Ascaridomorpha</taxon>
        <taxon>Ascaridoidea</taxon>
        <taxon>Ascarididae</taxon>
        <taxon>Ascaris</taxon>
    </lineage>
</organism>
<dbReference type="Proteomes" id="UP000036681">
    <property type="component" value="Unplaced"/>
</dbReference>
<accession>A0A0M3HP21</accession>
<feature type="region of interest" description="Disordered" evidence="1">
    <location>
        <begin position="87"/>
        <end position="166"/>
    </location>
</feature>
<dbReference type="WBParaSite" id="ALUE_0000356001-mRNA-1">
    <property type="protein sequence ID" value="ALUE_0000356001-mRNA-1"/>
    <property type="gene ID" value="ALUE_0000356001"/>
</dbReference>
<dbReference type="AlphaFoldDB" id="A0A0M3HP21"/>
<reference evidence="3" key="1">
    <citation type="submission" date="2017-02" db="UniProtKB">
        <authorList>
            <consortium name="WormBaseParasite"/>
        </authorList>
    </citation>
    <scope>IDENTIFICATION</scope>
</reference>